<dbReference type="InterPro" id="IPR008967">
    <property type="entry name" value="p53-like_TF_DNA-bd_sf"/>
</dbReference>
<dbReference type="InterPro" id="IPR037141">
    <property type="entry name" value="NDT80_DNA-bd_dom_sf"/>
</dbReference>
<dbReference type="PANTHER" id="PTHR35144">
    <property type="entry name" value="MEIOSIS-SPECIFIC TRANSCRIPTION FACTOR NDT80"/>
    <property type="match status" value="1"/>
</dbReference>
<dbReference type="AlphaFoldDB" id="A0A420HW09"/>
<evidence type="ECO:0000256" key="1">
    <source>
        <dbReference type="ARBA" id="ARBA00023125"/>
    </source>
</evidence>
<organism evidence="4 5">
    <name type="scientific">Erysiphe neolycopersici</name>
    <dbReference type="NCBI Taxonomy" id="212602"/>
    <lineage>
        <taxon>Eukaryota</taxon>
        <taxon>Fungi</taxon>
        <taxon>Dikarya</taxon>
        <taxon>Ascomycota</taxon>
        <taxon>Pezizomycotina</taxon>
        <taxon>Leotiomycetes</taxon>
        <taxon>Erysiphales</taxon>
        <taxon>Erysiphaceae</taxon>
        <taxon>Erysiphe</taxon>
    </lineage>
</organism>
<feature type="domain" description="NDT80" evidence="3">
    <location>
        <begin position="189"/>
        <end position="423"/>
    </location>
</feature>
<keyword evidence="1 2" id="KW-0238">DNA-binding</keyword>
<accession>A0A420HW09</accession>
<sequence>MIVWNSPLTHSINLNPTRCRSRNIQQWHKLILFSFPSPHIGILFSVFKVRISASRESYIWRNPQIFSFYISFLVTYIAPMTTSLTLNDADTKEEIGDNFSWQDYGLHQSLSASNSVPFDANYEVPGLPIIYSGKRTGESHKSQDIPPFDRQTAPLEVGEISNLNSFQPISCLKRPFSHIDSLPYGEYLSGVKEEIPEAPNPNISHGHRLLSFAKLPETHSLIDDQGDVQRIDLTAQLHGMFFLSDQAATPGESVQAKPELTCYRRNLFQISGSVTTPKGGLYYMRGSEKLSLISMEVQVSAIESVDGHNIRLIVIPWKTPPPNSPEPHVSLLDREPKPIPITAYKVTSEASRGIACSPIAYRRLQFRVATANNGRRKELQQHFTLHLTVIGTLADGSHLNICENSTAPIVVRGRSPRNFQTRKGIPLVGSSSSRGNPLELQIAMNMMASNALAENTANQAVNKNSEDLSVELPGSEFTFDSNTIPGSPSIPSLVSYSSWKSSQAHNSVPTNYPPTPTALDMYIHPQTAVMDLSPTILSPNSVSSHSSRSQPHYNRCLPFSNPINLNQNHYLDAHQRSAKSPRCSELPVQSEQYLYLDRRRHFPQSLNSVAFAATNQAEYYSPTEPLNWLADMDMSSLYESTNPSLNLQ</sequence>
<dbReference type="GO" id="GO:0000228">
    <property type="term" value="C:nuclear chromosome"/>
    <property type="evidence" value="ECO:0007669"/>
    <property type="project" value="TreeGrafter"/>
</dbReference>
<dbReference type="InterPro" id="IPR024061">
    <property type="entry name" value="NDT80_DNA-bd_dom"/>
</dbReference>
<evidence type="ECO:0000259" key="3">
    <source>
        <dbReference type="PROSITE" id="PS51517"/>
    </source>
</evidence>
<proteinExistence type="predicted"/>
<evidence type="ECO:0000256" key="2">
    <source>
        <dbReference type="PROSITE-ProRule" id="PRU00850"/>
    </source>
</evidence>
<evidence type="ECO:0000313" key="5">
    <source>
        <dbReference type="Proteomes" id="UP000286134"/>
    </source>
</evidence>
<comment type="caution">
    <text evidence="4">The sequence shown here is derived from an EMBL/GenBank/DDBJ whole genome shotgun (WGS) entry which is preliminary data.</text>
</comment>
<dbReference type="Gene3D" id="2.60.40.1390">
    <property type="entry name" value="NDT80 DNA-binding domain"/>
    <property type="match status" value="1"/>
</dbReference>
<evidence type="ECO:0000313" key="4">
    <source>
        <dbReference type="EMBL" id="RKF61586.1"/>
    </source>
</evidence>
<keyword evidence="5" id="KW-1185">Reference proteome</keyword>
<dbReference type="OrthoDB" id="4117572at2759"/>
<dbReference type="Pfam" id="PF05224">
    <property type="entry name" value="NDT80_PhoG"/>
    <property type="match status" value="1"/>
</dbReference>
<dbReference type="GO" id="GO:0045944">
    <property type="term" value="P:positive regulation of transcription by RNA polymerase II"/>
    <property type="evidence" value="ECO:0007669"/>
    <property type="project" value="TreeGrafter"/>
</dbReference>
<dbReference type="GO" id="GO:0003700">
    <property type="term" value="F:DNA-binding transcription factor activity"/>
    <property type="evidence" value="ECO:0007669"/>
    <property type="project" value="UniProtKB-UniRule"/>
</dbReference>
<dbReference type="SUPFAM" id="SSF49417">
    <property type="entry name" value="p53-like transcription factors"/>
    <property type="match status" value="1"/>
</dbReference>
<feature type="DNA-binding region" description="NDT80" evidence="2">
    <location>
        <begin position="189"/>
        <end position="423"/>
    </location>
</feature>
<dbReference type="GO" id="GO:0051321">
    <property type="term" value="P:meiotic cell cycle"/>
    <property type="evidence" value="ECO:0007669"/>
    <property type="project" value="TreeGrafter"/>
</dbReference>
<protein>
    <submittedName>
        <fullName evidence="4">Transcription factor vib-1</fullName>
    </submittedName>
</protein>
<dbReference type="PANTHER" id="PTHR35144:SF4">
    <property type="entry name" value="TRANSCRIPTION FACTOR VIB-1"/>
    <property type="match status" value="1"/>
</dbReference>
<dbReference type="GO" id="GO:0003677">
    <property type="term" value="F:DNA binding"/>
    <property type="evidence" value="ECO:0007669"/>
    <property type="project" value="UniProtKB-KW"/>
</dbReference>
<gene>
    <name evidence="4" type="ORF">OnM2_040023</name>
</gene>
<dbReference type="EMBL" id="MCFK01004076">
    <property type="protein sequence ID" value="RKF61586.1"/>
    <property type="molecule type" value="Genomic_DNA"/>
</dbReference>
<dbReference type="Proteomes" id="UP000286134">
    <property type="component" value="Unassembled WGS sequence"/>
</dbReference>
<reference evidence="4 5" key="1">
    <citation type="journal article" date="2018" name="BMC Genomics">
        <title>Comparative genome analyses reveal sequence features reflecting distinct modes of host-adaptation between dicot and monocot powdery mildew.</title>
        <authorList>
            <person name="Wu Y."/>
            <person name="Ma X."/>
            <person name="Pan Z."/>
            <person name="Kale S.D."/>
            <person name="Song Y."/>
            <person name="King H."/>
            <person name="Zhang Q."/>
            <person name="Presley C."/>
            <person name="Deng X."/>
            <person name="Wei C.I."/>
            <person name="Xiao S."/>
        </authorList>
    </citation>
    <scope>NUCLEOTIDE SEQUENCE [LARGE SCALE GENOMIC DNA]</scope>
    <source>
        <strain evidence="4">UMSG2</strain>
    </source>
</reference>
<dbReference type="InterPro" id="IPR052605">
    <property type="entry name" value="Fungal_trans_regulator"/>
</dbReference>
<dbReference type="PROSITE" id="PS51517">
    <property type="entry name" value="NDT80"/>
    <property type="match status" value="1"/>
</dbReference>
<name>A0A420HW09_9PEZI</name>